<proteinExistence type="predicted"/>
<dbReference type="InterPro" id="IPR058458">
    <property type="entry name" value="DUF8145"/>
</dbReference>
<dbReference type="RefSeq" id="WP_089825731.1">
    <property type="nucleotide sequence ID" value="NZ_FODV01000009.1"/>
</dbReference>
<protein>
    <recommendedName>
        <fullName evidence="1">DUF8145 domain-containing protein</fullName>
    </recommendedName>
</protein>
<dbReference type="EMBL" id="FODV01000009">
    <property type="protein sequence ID" value="SEO96925.1"/>
    <property type="molecule type" value="Genomic_DNA"/>
</dbReference>
<sequence>MDVPADAPGRCPVCDVAYDSVSDHHAGVMVNLVDNARYRRVCFEPTARDDEPRVRFYHHTHEQVGVDD</sequence>
<dbReference type="AlphaFoldDB" id="A0A1H8U1D3"/>
<name>A0A1H8U1D3_9EURY</name>
<dbReference type="OrthoDB" id="280869at2157"/>
<accession>A0A1H8U1D3</accession>
<gene>
    <name evidence="2" type="ORF">SAMN04487948_10959</name>
</gene>
<feature type="domain" description="DUF8145" evidence="1">
    <location>
        <begin position="2"/>
        <end position="66"/>
    </location>
</feature>
<dbReference type="Proteomes" id="UP000199126">
    <property type="component" value="Unassembled WGS sequence"/>
</dbReference>
<reference evidence="3" key="1">
    <citation type="submission" date="2016-10" db="EMBL/GenBank/DDBJ databases">
        <authorList>
            <person name="Varghese N."/>
            <person name="Submissions S."/>
        </authorList>
    </citation>
    <scope>NUCLEOTIDE SEQUENCE [LARGE SCALE GENOMIC DNA]</scope>
    <source>
        <strain evidence="3">CGMCC 1.10121</strain>
    </source>
</reference>
<dbReference type="Pfam" id="PF26470">
    <property type="entry name" value="DUF8145"/>
    <property type="match status" value="1"/>
</dbReference>
<keyword evidence="3" id="KW-1185">Reference proteome</keyword>
<evidence type="ECO:0000313" key="2">
    <source>
        <dbReference type="EMBL" id="SEO96925.1"/>
    </source>
</evidence>
<evidence type="ECO:0000259" key="1">
    <source>
        <dbReference type="Pfam" id="PF26470"/>
    </source>
</evidence>
<evidence type="ECO:0000313" key="3">
    <source>
        <dbReference type="Proteomes" id="UP000199126"/>
    </source>
</evidence>
<organism evidence="2 3">
    <name type="scientific">Halogranum amylolyticum</name>
    <dbReference type="NCBI Taxonomy" id="660520"/>
    <lineage>
        <taxon>Archaea</taxon>
        <taxon>Methanobacteriati</taxon>
        <taxon>Methanobacteriota</taxon>
        <taxon>Stenosarchaea group</taxon>
        <taxon>Halobacteria</taxon>
        <taxon>Halobacteriales</taxon>
        <taxon>Haloferacaceae</taxon>
    </lineage>
</organism>